<organism evidence="2 3">
    <name type="scientific">Seminavis robusta</name>
    <dbReference type="NCBI Taxonomy" id="568900"/>
    <lineage>
        <taxon>Eukaryota</taxon>
        <taxon>Sar</taxon>
        <taxon>Stramenopiles</taxon>
        <taxon>Ochrophyta</taxon>
        <taxon>Bacillariophyta</taxon>
        <taxon>Bacillariophyceae</taxon>
        <taxon>Bacillariophycidae</taxon>
        <taxon>Naviculales</taxon>
        <taxon>Naviculaceae</taxon>
        <taxon>Seminavis</taxon>
    </lineage>
</organism>
<evidence type="ECO:0000313" key="3">
    <source>
        <dbReference type="Proteomes" id="UP001153069"/>
    </source>
</evidence>
<dbReference type="Proteomes" id="UP001153069">
    <property type="component" value="Unassembled WGS sequence"/>
</dbReference>
<evidence type="ECO:0000256" key="1">
    <source>
        <dbReference type="SAM" id="MobiDB-lite"/>
    </source>
</evidence>
<dbReference type="EMBL" id="CAICTM010001912">
    <property type="protein sequence ID" value="CAB9526932.1"/>
    <property type="molecule type" value="Genomic_DNA"/>
</dbReference>
<protein>
    <submittedName>
        <fullName evidence="2">PAP_fibrillin</fullName>
    </submittedName>
</protein>
<proteinExistence type="predicted"/>
<comment type="caution">
    <text evidence="2">The sequence shown here is derived from an EMBL/GenBank/DDBJ whole genome shotgun (WGS) entry which is preliminary data.</text>
</comment>
<sequence>MQQSSTSHTTTTNTTAGAAAKRGSSIRRASGSSPHIKLEGKLKTLLKKHFGSTKHKEVKQAIDELTPHNPTAEPTKSPLLVGDFICHTIPEFPGRIKTQNKEIIQYTLGRLSFGVFQPHSLVCTIRSVRQSIRVRIATKTGKFKMYEYPVMMDLTVHTPNGEDLPAVVSHDAICYECPKQPHRMKVTFKGSTLMPSREVLMNEELMNVWMETFEGAYEKAALERNILSRTLRSMMAWWFQMTLPSDEEMQNTQDHSVHFEMKRAPKGHLDILYLSDTTRITKGNRGTLVVVEPVDCTIEEGEATTGRDELVPALVGEEPLAVLTEVEA</sequence>
<reference evidence="2" key="1">
    <citation type="submission" date="2020-06" db="EMBL/GenBank/DDBJ databases">
        <authorList>
            <consortium name="Plant Systems Biology data submission"/>
        </authorList>
    </citation>
    <scope>NUCLEOTIDE SEQUENCE</scope>
    <source>
        <strain evidence="2">D6</strain>
    </source>
</reference>
<gene>
    <name evidence="2" type="ORF">SEMRO_1914_G305060.1</name>
</gene>
<feature type="region of interest" description="Disordered" evidence="1">
    <location>
        <begin position="1"/>
        <end position="38"/>
    </location>
</feature>
<feature type="compositionally biased region" description="Low complexity" evidence="1">
    <location>
        <begin position="1"/>
        <end position="33"/>
    </location>
</feature>
<dbReference type="OrthoDB" id="189024at2759"/>
<accession>A0A9N8HVB4</accession>
<name>A0A9N8HVB4_9STRA</name>
<dbReference type="AlphaFoldDB" id="A0A9N8HVB4"/>
<keyword evidence="3" id="KW-1185">Reference proteome</keyword>
<evidence type="ECO:0000313" key="2">
    <source>
        <dbReference type="EMBL" id="CAB9526932.1"/>
    </source>
</evidence>